<feature type="transmembrane region" description="Helical" evidence="1">
    <location>
        <begin position="12"/>
        <end position="31"/>
    </location>
</feature>
<reference evidence="2 3" key="1">
    <citation type="submission" date="2019-02" db="EMBL/GenBank/DDBJ databases">
        <title>Genomic Encyclopedia of Archaeal and Bacterial Type Strains, Phase II (KMG-II): from individual species to whole genera.</title>
        <authorList>
            <person name="Goeker M."/>
        </authorList>
    </citation>
    <scope>NUCLEOTIDE SEQUENCE [LARGE SCALE GENOMIC DNA]</scope>
    <source>
        <strain evidence="2 3">DSM 18328</strain>
    </source>
</reference>
<protein>
    <submittedName>
        <fullName evidence="2">Uncharacterized protein</fullName>
    </submittedName>
</protein>
<evidence type="ECO:0000313" key="3">
    <source>
        <dbReference type="Proteomes" id="UP000291097"/>
    </source>
</evidence>
<keyword evidence="1" id="KW-1133">Transmembrane helix</keyword>
<keyword evidence="1" id="KW-0812">Transmembrane</keyword>
<name>A0A482Y2K5_9EURY</name>
<dbReference type="Proteomes" id="UP000291097">
    <property type="component" value="Unassembled WGS sequence"/>
</dbReference>
<accession>A0A482Y2K5</accession>
<comment type="caution">
    <text evidence="2">The sequence shown here is derived from an EMBL/GenBank/DDBJ whole genome shotgun (WGS) entry which is preliminary data.</text>
</comment>
<gene>
    <name evidence="2" type="ORF">BDK88_3449</name>
</gene>
<dbReference type="OrthoDB" id="374501at2157"/>
<keyword evidence="1" id="KW-0472">Membrane</keyword>
<sequence length="48" mass="5600">MNAGLDLTTALIIFGWIPFWWVVALITLYRMRKNDERAAERTQEGEMA</sequence>
<proteinExistence type="predicted"/>
<dbReference type="RefSeq" id="WP_165396983.1">
    <property type="nucleotide sequence ID" value="NZ_SHMP01000007.1"/>
</dbReference>
<organism evidence="2 3">
    <name type="scientific">Natrinema hispanicum</name>
    <dbReference type="NCBI Taxonomy" id="392421"/>
    <lineage>
        <taxon>Archaea</taxon>
        <taxon>Methanobacteriati</taxon>
        <taxon>Methanobacteriota</taxon>
        <taxon>Stenosarchaea group</taxon>
        <taxon>Halobacteria</taxon>
        <taxon>Halobacteriales</taxon>
        <taxon>Natrialbaceae</taxon>
        <taxon>Natrinema</taxon>
    </lineage>
</organism>
<dbReference type="AlphaFoldDB" id="A0A482Y2K5"/>
<evidence type="ECO:0000313" key="2">
    <source>
        <dbReference type="EMBL" id="RZV06450.1"/>
    </source>
</evidence>
<evidence type="ECO:0000256" key="1">
    <source>
        <dbReference type="SAM" id="Phobius"/>
    </source>
</evidence>
<dbReference type="EMBL" id="SHMP01000007">
    <property type="protein sequence ID" value="RZV06450.1"/>
    <property type="molecule type" value="Genomic_DNA"/>
</dbReference>